<dbReference type="RefSeq" id="WP_144189448.1">
    <property type="nucleotide sequence ID" value="NZ_VMHL01000003.1"/>
</dbReference>
<protein>
    <submittedName>
        <fullName evidence="1">Uncharacterized protein</fullName>
    </submittedName>
</protein>
<proteinExistence type="predicted"/>
<sequence>MAYAQDRANDDNDIDIATIKVVATIKDNNDHRVKKSSTATKKPFNIRDISQTITSANLEQQKIYGQKLFKSDCQ</sequence>
<dbReference type="EMBL" id="VMHL01000003">
    <property type="protein sequence ID" value="TSJ89185.1"/>
    <property type="molecule type" value="Genomic_DNA"/>
</dbReference>
<dbReference type="Proteomes" id="UP000319138">
    <property type="component" value="Unassembled WGS sequence"/>
</dbReference>
<evidence type="ECO:0000313" key="1">
    <source>
        <dbReference type="EMBL" id="TSJ89185.1"/>
    </source>
</evidence>
<gene>
    <name evidence="1" type="ORF">FPQ14_06650</name>
</gene>
<evidence type="ECO:0000313" key="2">
    <source>
        <dbReference type="Proteomes" id="UP000319138"/>
    </source>
</evidence>
<name>A0A556RK03_9GAMM</name>
<organism evidence="1 2">
    <name type="scientific">Gilliamella apicola</name>
    <dbReference type="NCBI Taxonomy" id="1196095"/>
    <lineage>
        <taxon>Bacteria</taxon>
        <taxon>Pseudomonadati</taxon>
        <taxon>Pseudomonadota</taxon>
        <taxon>Gammaproteobacteria</taxon>
        <taxon>Orbales</taxon>
        <taxon>Orbaceae</taxon>
        <taxon>Gilliamella</taxon>
    </lineage>
</organism>
<dbReference type="AlphaFoldDB" id="A0A556RK03"/>
<reference evidence="1 2" key="1">
    <citation type="submission" date="2019-07" db="EMBL/GenBank/DDBJ databases">
        <title>Gilliamella genomes.</title>
        <authorList>
            <person name="Zheng H."/>
        </authorList>
    </citation>
    <scope>NUCLEOTIDE SEQUENCE [LARGE SCALE GENOMIC DNA]</scope>
    <source>
        <strain evidence="1 2">W8131</strain>
    </source>
</reference>
<comment type="caution">
    <text evidence="1">The sequence shown here is derived from an EMBL/GenBank/DDBJ whole genome shotgun (WGS) entry which is preliminary data.</text>
</comment>
<accession>A0A556RK03</accession>